<name>A0ABW8JFF7_9GAMM</name>
<evidence type="ECO:0000259" key="3">
    <source>
        <dbReference type="Pfam" id="PF05299"/>
    </source>
</evidence>
<dbReference type="Gene3D" id="2.60.40.3650">
    <property type="match status" value="1"/>
</dbReference>
<sequence>MKLLMTTMALVASLVAADRVAANEASSGWPLPQATPTPAPIAPPQDVAYPGTLRLEVDATDAMRGIHRIHETIPVRGMKQLTLLFPQWIPGDPVPPNVLDQVAGLAFNVGGKRLPWRRDPVEQAAFHVDVPPGTQELDVDFQFLFPASGAIGPVLSTPTMVDLQWQSHVLYPAGYYSRRIQVDPTVTLPHGWQFASSLDGATRVGDVVRFSPVSLDGLVDSPVMAARWMRQYVLSDDPVPVRLDVAADTEAGLVVSPEALDKYRREVAQAYKLFGGQHYDHYDMLVWLANDFGPAYFEQSRSGENGFPAAFFSGRSLGTPFHGFVHAWNGIFRVPATMWTANLNVAPQDSLLWVFEGLTMYWNGVLNARSGVTSREDALRNWESTASAYANRPGLQWRTLQDASEQVLIQHGNSIIYPEGRLQPWPDWQLNTLDVYLQGQLIWLDIDTLIRERSNGRKSLDDFARGFFGIRNGSRIPVPYTFKDLVAALNAVTPFDWASFLRARVDSVGINTDLDGITRAGYRLTWNDQPSGAQQASETKSGGANLRFSVGVDLDKDGEVTNVVWDSAAWRAGLVVGAKVVLVDGQPYQASVIKSAVSAAHADRPIKLQVARGQTEQSLSLTWKGGLRYPHLERIPGTPDLLEDILQPRP</sequence>
<dbReference type="Pfam" id="PF05299">
    <property type="entry name" value="Peptidase_M61"/>
    <property type="match status" value="1"/>
</dbReference>
<accession>A0ABW8JFF7</accession>
<comment type="caution">
    <text evidence="5">The sequence shown here is derived from an EMBL/GenBank/DDBJ whole genome shotgun (WGS) entry which is preliminary data.</text>
</comment>
<dbReference type="InterPro" id="IPR040756">
    <property type="entry name" value="Peptidase_M61_N"/>
</dbReference>
<dbReference type="RefSeq" id="WP_404545988.1">
    <property type="nucleotide sequence ID" value="NZ_JADIKJ010000004.1"/>
</dbReference>
<feature type="compositionally biased region" description="Pro residues" evidence="1">
    <location>
        <begin position="33"/>
        <end position="43"/>
    </location>
</feature>
<protein>
    <submittedName>
        <fullName evidence="5">M61 family metallopeptidase</fullName>
    </submittedName>
</protein>
<dbReference type="Gene3D" id="1.10.390.10">
    <property type="entry name" value="Neutral Protease Domain 2"/>
    <property type="match status" value="1"/>
</dbReference>
<dbReference type="InterPro" id="IPR024191">
    <property type="entry name" value="Peptidase_M61"/>
</dbReference>
<dbReference type="SUPFAM" id="SSF50156">
    <property type="entry name" value="PDZ domain-like"/>
    <property type="match status" value="1"/>
</dbReference>
<reference evidence="5 6" key="1">
    <citation type="submission" date="2020-10" db="EMBL/GenBank/DDBJ databases">
        <title>Phylogeny of dyella-like bacteria.</title>
        <authorList>
            <person name="Fu J."/>
        </authorList>
    </citation>
    <scope>NUCLEOTIDE SEQUENCE [LARGE SCALE GENOMIC DNA]</scope>
    <source>
        <strain evidence="5 6">JP1</strain>
    </source>
</reference>
<dbReference type="Pfam" id="PF17899">
    <property type="entry name" value="Peptidase_M61_N"/>
    <property type="match status" value="1"/>
</dbReference>
<gene>
    <name evidence="5" type="ORF">ISP15_05700</name>
</gene>
<evidence type="ECO:0000256" key="2">
    <source>
        <dbReference type="SAM" id="SignalP"/>
    </source>
</evidence>
<organism evidence="5 6">
    <name type="scientific">Dyella jejuensis</name>
    <dbReference type="NCBI Taxonomy" id="1432009"/>
    <lineage>
        <taxon>Bacteria</taxon>
        <taxon>Pseudomonadati</taxon>
        <taxon>Pseudomonadota</taxon>
        <taxon>Gammaproteobacteria</taxon>
        <taxon>Lysobacterales</taxon>
        <taxon>Rhodanobacteraceae</taxon>
        <taxon>Dyella</taxon>
    </lineage>
</organism>
<dbReference type="InterPro" id="IPR027268">
    <property type="entry name" value="Peptidase_M4/M1_CTD_sf"/>
</dbReference>
<dbReference type="Gene3D" id="2.30.42.10">
    <property type="match status" value="1"/>
</dbReference>
<evidence type="ECO:0000256" key="1">
    <source>
        <dbReference type="SAM" id="MobiDB-lite"/>
    </source>
</evidence>
<feature type="domain" description="Peptidase M61 N-terminal" evidence="4">
    <location>
        <begin position="55"/>
        <end position="226"/>
    </location>
</feature>
<proteinExistence type="predicted"/>
<dbReference type="EMBL" id="JADIKJ010000004">
    <property type="protein sequence ID" value="MFK2899823.1"/>
    <property type="molecule type" value="Genomic_DNA"/>
</dbReference>
<keyword evidence="2" id="KW-0732">Signal</keyword>
<dbReference type="InterPro" id="IPR007963">
    <property type="entry name" value="Peptidase_M61_catalytic"/>
</dbReference>
<evidence type="ECO:0000259" key="4">
    <source>
        <dbReference type="Pfam" id="PF17899"/>
    </source>
</evidence>
<feature type="signal peptide" evidence="2">
    <location>
        <begin position="1"/>
        <end position="21"/>
    </location>
</feature>
<evidence type="ECO:0000313" key="5">
    <source>
        <dbReference type="EMBL" id="MFK2899823.1"/>
    </source>
</evidence>
<feature type="domain" description="Peptidase M61 catalytic" evidence="3">
    <location>
        <begin position="319"/>
        <end position="441"/>
    </location>
</feature>
<keyword evidence="6" id="KW-1185">Reference proteome</keyword>
<dbReference type="PIRSF" id="PIRSF016493">
    <property type="entry name" value="Glycyl_aminpptds"/>
    <property type="match status" value="1"/>
</dbReference>
<evidence type="ECO:0000313" key="6">
    <source>
        <dbReference type="Proteomes" id="UP001620461"/>
    </source>
</evidence>
<dbReference type="Proteomes" id="UP001620461">
    <property type="component" value="Unassembled WGS sequence"/>
</dbReference>
<dbReference type="InterPro" id="IPR036034">
    <property type="entry name" value="PDZ_sf"/>
</dbReference>
<feature type="region of interest" description="Disordered" evidence="1">
    <location>
        <begin position="26"/>
        <end position="46"/>
    </location>
</feature>
<feature type="chain" id="PRO_5047149647" evidence="2">
    <location>
        <begin position="22"/>
        <end position="650"/>
    </location>
</feature>